<dbReference type="Pfam" id="PF09424">
    <property type="entry name" value="YqeY"/>
    <property type="match status" value="1"/>
</dbReference>
<dbReference type="STRING" id="1798657.A2648_02330"/>
<dbReference type="PANTHER" id="PTHR28055:SF1">
    <property type="entry name" value="ALTERED INHERITANCE OF MITOCHONDRIA PROTEIN 41, MITOCHONDRIAL"/>
    <property type="match status" value="1"/>
</dbReference>
<dbReference type="EMBL" id="MHLH01000015">
    <property type="protein sequence ID" value="OGZ03768.1"/>
    <property type="molecule type" value="Genomic_DNA"/>
</dbReference>
<name>A0A1G2CTJ7_9BACT</name>
<dbReference type="InterPro" id="IPR023168">
    <property type="entry name" value="GatB_Yqey_C_2"/>
</dbReference>
<organism evidence="1 2">
    <name type="scientific">Candidatus Lloydbacteria bacterium RIFCSPHIGHO2_01_FULL_41_20</name>
    <dbReference type="NCBI Taxonomy" id="1798657"/>
    <lineage>
        <taxon>Bacteria</taxon>
        <taxon>Candidatus Lloydiibacteriota</taxon>
    </lineage>
</organism>
<gene>
    <name evidence="1" type="ORF">A2648_02330</name>
</gene>
<proteinExistence type="predicted"/>
<reference evidence="1 2" key="1">
    <citation type="journal article" date="2016" name="Nat. Commun.">
        <title>Thousands of microbial genomes shed light on interconnected biogeochemical processes in an aquifer system.</title>
        <authorList>
            <person name="Anantharaman K."/>
            <person name="Brown C.T."/>
            <person name="Hug L.A."/>
            <person name="Sharon I."/>
            <person name="Castelle C.J."/>
            <person name="Probst A.J."/>
            <person name="Thomas B.C."/>
            <person name="Singh A."/>
            <person name="Wilkins M.J."/>
            <person name="Karaoz U."/>
            <person name="Brodie E.L."/>
            <person name="Williams K.H."/>
            <person name="Hubbard S.S."/>
            <person name="Banfield J.F."/>
        </authorList>
    </citation>
    <scope>NUCLEOTIDE SEQUENCE [LARGE SCALE GENOMIC DNA]</scope>
</reference>
<evidence type="ECO:0008006" key="3">
    <source>
        <dbReference type="Google" id="ProtNLM"/>
    </source>
</evidence>
<dbReference type="Gene3D" id="1.10.1510.10">
    <property type="entry name" value="Uncharacterised protein YqeY/AIM41 PF09424, N-terminal domain"/>
    <property type="match status" value="1"/>
</dbReference>
<sequence length="150" mass="16753">MLHKQIHEELKDAMRAKDTIRLNVLRGLLSAFTNELVTKKRKPSEELDDNEAIEVIRRGIKQRKDSIGQFEKGGRKDLADNEKAELPHLERYLPIQMTEAEISPLVEAKMKELGVSDKAGAGKLLGALMKDLKGKADGTLVKNIVDGLLQ</sequence>
<dbReference type="InterPro" id="IPR042184">
    <property type="entry name" value="YqeY/Aim41_N"/>
</dbReference>
<dbReference type="InterPro" id="IPR003789">
    <property type="entry name" value="Asn/Gln_tRNA_amidoTrase-B-like"/>
</dbReference>
<dbReference type="InterPro" id="IPR019004">
    <property type="entry name" value="YqeY/Aim41"/>
</dbReference>
<comment type="caution">
    <text evidence="1">The sequence shown here is derived from an EMBL/GenBank/DDBJ whole genome shotgun (WGS) entry which is preliminary data.</text>
</comment>
<dbReference type="Gene3D" id="1.10.10.410">
    <property type="match status" value="1"/>
</dbReference>
<protein>
    <recommendedName>
        <fullName evidence="3">Glutamyl-tRNA amidotransferase</fullName>
    </recommendedName>
</protein>
<evidence type="ECO:0000313" key="1">
    <source>
        <dbReference type="EMBL" id="OGZ03768.1"/>
    </source>
</evidence>
<dbReference type="AlphaFoldDB" id="A0A1G2CTJ7"/>
<dbReference type="GO" id="GO:0016884">
    <property type="term" value="F:carbon-nitrogen ligase activity, with glutamine as amido-N-donor"/>
    <property type="evidence" value="ECO:0007669"/>
    <property type="project" value="InterPro"/>
</dbReference>
<dbReference type="Proteomes" id="UP000178841">
    <property type="component" value="Unassembled WGS sequence"/>
</dbReference>
<accession>A0A1G2CTJ7</accession>
<dbReference type="SUPFAM" id="SSF89095">
    <property type="entry name" value="GatB/YqeY motif"/>
    <property type="match status" value="1"/>
</dbReference>
<dbReference type="PANTHER" id="PTHR28055">
    <property type="entry name" value="ALTERED INHERITANCE OF MITOCHONDRIA PROTEIN 41, MITOCHONDRIAL"/>
    <property type="match status" value="1"/>
</dbReference>
<evidence type="ECO:0000313" key="2">
    <source>
        <dbReference type="Proteomes" id="UP000178841"/>
    </source>
</evidence>